<dbReference type="InterPro" id="IPR035681">
    <property type="entry name" value="ComA-like_MBL"/>
</dbReference>
<dbReference type="Proteomes" id="UP000663207">
    <property type="component" value="Chromosome"/>
</dbReference>
<feature type="transmembrane region" description="Helical" evidence="6">
    <location>
        <begin position="365"/>
        <end position="390"/>
    </location>
</feature>
<dbReference type="PANTHER" id="PTHR30619">
    <property type="entry name" value="DNA INTERNALIZATION/COMPETENCE PROTEIN COMEC/REC2"/>
    <property type="match status" value="1"/>
</dbReference>
<evidence type="ECO:0000256" key="3">
    <source>
        <dbReference type="ARBA" id="ARBA00022692"/>
    </source>
</evidence>
<evidence type="ECO:0000256" key="6">
    <source>
        <dbReference type="SAM" id="Phobius"/>
    </source>
</evidence>
<dbReference type="InterPro" id="IPR025405">
    <property type="entry name" value="DUF4131"/>
</dbReference>
<keyword evidence="2" id="KW-1003">Cell membrane</keyword>
<feature type="domain" description="Metallo-beta-lactamase" evidence="7">
    <location>
        <begin position="514"/>
        <end position="694"/>
    </location>
</feature>
<dbReference type="SUPFAM" id="SSF56281">
    <property type="entry name" value="Metallo-hydrolase/oxidoreductase"/>
    <property type="match status" value="1"/>
</dbReference>
<sequence length="761" mass="83462">MTNPFMLGFCALVLSALLWPQLLPWYLIPVTVLGGAWLLRQKPLLAGALLGAAWISLYVQYVIQPDHHWGKEPVSVEAEIISPASGRSDWQHIDIRIVKPQLILPPGVGVSQKVRLSWKEAPLVQTGERWRLLLRFKAIDSVLNQGGFNGQRQLLAKHIGARATVLSGERLAPSTAFRTVLVNRLDTGLAPLSHRDLLQALLSGDRNAFAPELWQALRASATGHLVTISGLHLSVVAAWIYGLVFFMLQRFFPTPTRRNLLLAMVFAALAVIGYGWLAGMGLATQRALLMLLLLMLLSLMKRFASPWERLLWALFFVLLWDPLAILGAGLWLSFGAIAIILLAVENAVASEHSGIRMRLKQFLRLQLALSLGLALVQGLLFGGLGVHGVWMNLLMVPWFSLVVIPLTMAGLLGALILMPLDLSIDLLFQPANAALWPFVWLLDTVQTLPLAWWPLADAQGAALLFVPLAWALWRLNSHWSRWLAGVFVLPLLLAVLVAARSGDSWRAHVLDVGQGLAVVVEQQHGALLYDTGAAFGADFSYAERVIVPFLHSRGISRLDYLIVSHEDNDHAGGLEVIKRNVAVDRLISDGPWQGAEPCRPGTFKWHALSLSFLWPASQPAGRVGNNGSCVLHIGGGGQSLLLPGDIEREAELAMTADLPAVNLLVAPHHGSRTSSGKEFIARVQPEQTVFAAGAGNRYGFPKADIVERYRAAGSAIYVTGDSGQLSFEFDGRQVRVRSYRTELAPFWYNRRFGVGDSSNPE</sequence>
<keyword evidence="3 6" id="KW-0812">Transmembrane</keyword>
<evidence type="ECO:0000256" key="2">
    <source>
        <dbReference type="ARBA" id="ARBA00022475"/>
    </source>
</evidence>
<dbReference type="Gene3D" id="3.60.15.10">
    <property type="entry name" value="Ribonuclease Z/Hydroxyacylglutathione hydrolase-like"/>
    <property type="match status" value="1"/>
</dbReference>
<reference evidence="8 9" key="1">
    <citation type="submission" date="2021-03" db="EMBL/GenBank/DDBJ databases">
        <title>Novel species identification of genus Shewanella.</title>
        <authorList>
            <person name="Liu G."/>
            <person name="Zhang Q."/>
        </authorList>
    </citation>
    <scope>NUCLEOTIDE SEQUENCE [LARGE SCALE GENOMIC DNA]</scope>
    <source>
        <strain evidence="8 9">FJAT-52962</strain>
    </source>
</reference>
<protein>
    <submittedName>
        <fullName evidence="8">DNA internalization-related competence protein ComEC/Rec2</fullName>
    </submittedName>
</protein>
<dbReference type="InterPro" id="IPR004797">
    <property type="entry name" value="Competence_ComEC/Rec2"/>
</dbReference>
<dbReference type="EMBL" id="CP071502">
    <property type="protein sequence ID" value="QSX38573.1"/>
    <property type="molecule type" value="Genomic_DNA"/>
</dbReference>
<evidence type="ECO:0000256" key="4">
    <source>
        <dbReference type="ARBA" id="ARBA00022989"/>
    </source>
</evidence>
<keyword evidence="5 6" id="KW-0472">Membrane</keyword>
<dbReference type="Pfam" id="PF03772">
    <property type="entry name" value="Competence"/>
    <property type="match status" value="1"/>
</dbReference>
<dbReference type="InterPro" id="IPR001279">
    <property type="entry name" value="Metallo-B-lactamas"/>
</dbReference>
<dbReference type="InterPro" id="IPR036866">
    <property type="entry name" value="RibonucZ/Hydroxyglut_hydro"/>
</dbReference>
<dbReference type="NCBIfam" id="TIGR00361">
    <property type="entry name" value="ComEC_Rec2"/>
    <property type="match status" value="1"/>
</dbReference>
<evidence type="ECO:0000313" key="8">
    <source>
        <dbReference type="EMBL" id="QSX38573.1"/>
    </source>
</evidence>
<feature type="transmembrane region" description="Helical" evidence="6">
    <location>
        <begin position="44"/>
        <end position="63"/>
    </location>
</feature>
<accession>A0ABX7R6Z3</accession>
<dbReference type="PANTHER" id="PTHR30619:SF1">
    <property type="entry name" value="RECOMBINATION PROTEIN 2"/>
    <property type="match status" value="1"/>
</dbReference>
<dbReference type="CDD" id="cd07731">
    <property type="entry name" value="ComA-like_MBL-fold"/>
    <property type="match status" value="1"/>
</dbReference>
<name>A0ABX7R6Z3_9GAMM</name>
<evidence type="ECO:0000313" key="9">
    <source>
        <dbReference type="Proteomes" id="UP000663207"/>
    </source>
</evidence>
<evidence type="ECO:0000256" key="1">
    <source>
        <dbReference type="ARBA" id="ARBA00004651"/>
    </source>
</evidence>
<keyword evidence="4 6" id="KW-1133">Transmembrane helix</keyword>
<keyword evidence="9" id="KW-1185">Reference proteome</keyword>
<dbReference type="RefSeq" id="WP_207381624.1">
    <property type="nucleotide sequence ID" value="NZ_CP071502.1"/>
</dbReference>
<dbReference type="InterPro" id="IPR052159">
    <property type="entry name" value="Competence_DNA_uptake"/>
</dbReference>
<feature type="transmembrane region" description="Helical" evidence="6">
    <location>
        <begin position="450"/>
        <end position="473"/>
    </location>
</feature>
<gene>
    <name evidence="8" type="ORF">JYB85_07095</name>
</gene>
<dbReference type="Pfam" id="PF00753">
    <property type="entry name" value="Lactamase_B"/>
    <property type="match status" value="1"/>
</dbReference>
<feature type="transmembrane region" description="Helical" evidence="6">
    <location>
        <begin position="260"/>
        <end position="280"/>
    </location>
</feature>
<dbReference type="NCBIfam" id="TIGR00360">
    <property type="entry name" value="ComEC_N-term"/>
    <property type="match status" value="1"/>
</dbReference>
<dbReference type="SMART" id="SM00849">
    <property type="entry name" value="Lactamase_B"/>
    <property type="match status" value="1"/>
</dbReference>
<dbReference type="InterPro" id="IPR004477">
    <property type="entry name" value="ComEC_N"/>
</dbReference>
<comment type="subcellular location">
    <subcellularLocation>
        <location evidence="1">Cell membrane</location>
        <topology evidence="1">Multi-pass membrane protein</topology>
    </subcellularLocation>
</comment>
<feature type="transmembrane region" description="Helical" evidence="6">
    <location>
        <begin position="479"/>
        <end position="499"/>
    </location>
</feature>
<evidence type="ECO:0000259" key="7">
    <source>
        <dbReference type="SMART" id="SM00849"/>
    </source>
</evidence>
<feature type="transmembrane region" description="Helical" evidence="6">
    <location>
        <begin position="396"/>
        <end position="418"/>
    </location>
</feature>
<evidence type="ECO:0000256" key="5">
    <source>
        <dbReference type="ARBA" id="ARBA00023136"/>
    </source>
</evidence>
<dbReference type="Pfam" id="PF13567">
    <property type="entry name" value="DUF4131"/>
    <property type="match status" value="1"/>
</dbReference>
<organism evidence="8 9">
    <name type="scientific">Shewanella sedimentimangrovi</name>
    <dbReference type="NCBI Taxonomy" id="2814293"/>
    <lineage>
        <taxon>Bacteria</taxon>
        <taxon>Pseudomonadati</taxon>
        <taxon>Pseudomonadota</taxon>
        <taxon>Gammaproteobacteria</taxon>
        <taxon>Alteromonadales</taxon>
        <taxon>Shewanellaceae</taxon>
        <taxon>Shewanella</taxon>
    </lineage>
</organism>
<proteinExistence type="predicted"/>
<feature type="transmembrane region" description="Helical" evidence="6">
    <location>
        <begin position="225"/>
        <end position="248"/>
    </location>
</feature>